<protein>
    <submittedName>
        <fullName evidence="2">Uncharacterized protein</fullName>
    </submittedName>
</protein>
<sequence>MQPNEPFPAQTSGPPLVPVQPFVPTPVPVYRDEPIRPPRDTTDGPAPAQPPAPHPHQALTARLAQWSAAEQVVADVLRALNTAYGTPLTVALLDRPVGSDHLPATNTIVLSPKYATPGLATVADKLILYRLATAFEHLGVNTSDVEALQTYNGQQQRLWRLANPPQNPPPADVYRFYHGTNRCNFYGDGIQVTGLTPSKAGSAIGCKRWERHDIARESKDQGWNTATLDFDVALSYARQHTEWAMGTKRNEPTLRDVADEGGLVLTFDMPKKAVDGSDQWRRDNSGDPNNFQTTEAIPAERIRVVEALGIPGPLTAVAPPPIFAQAPMVKTDSAPGARRRVYPKSDI</sequence>
<name>A0A1C6UZT9_9ACTN</name>
<reference evidence="2 4" key="1">
    <citation type="submission" date="2016-06" db="EMBL/GenBank/DDBJ databases">
        <authorList>
            <person name="Kjaerup R.B."/>
            <person name="Dalgaard T.S."/>
            <person name="Juul-Madsen H.R."/>
        </authorList>
    </citation>
    <scope>NUCLEOTIDE SEQUENCE [LARGE SCALE GENOMIC DNA]</scope>
    <source>
        <strain evidence="2 4">DSM 43363</strain>
    </source>
</reference>
<feature type="compositionally biased region" description="Pro residues" evidence="1">
    <location>
        <begin position="15"/>
        <end position="27"/>
    </location>
</feature>
<keyword evidence="5" id="KW-1185">Reference proteome</keyword>
<dbReference type="EMBL" id="FMIC01000002">
    <property type="protein sequence ID" value="SCL59546.1"/>
    <property type="molecule type" value="Genomic_DNA"/>
</dbReference>
<reference evidence="3 5" key="2">
    <citation type="submission" date="2022-10" db="EMBL/GenBank/DDBJ databases">
        <title>The complete genomes of actinobacterial strains from the NBC collection.</title>
        <authorList>
            <person name="Joergensen T.S."/>
            <person name="Alvarez Arevalo M."/>
            <person name="Sterndorff E.B."/>
            <person name="Faurdal D."/>
            <person name="Vuksanovic O."/>
            <person name="Mourched A.-S."/>
            <person name="Charusanti P."/>
            <person name="Shaw S."/>
            <person name="Blin K."/>
            <person name="Weber T."/>
        </authorList>
    </citation>
    <scope>NUCLEOTIDE SEQUENCE [LARGE SCALE GENOMIC DNA]</scope>
    <source>
        <strain evidence="3 5">NBC 01809</strain>
    </source>
</reference>
<feature type="compositionally biased region" description="Polar residues" evidence="1">
    <location>
        <begin position="1"/>
        <end position="13"/>
    </location>
</feature>
<accession>A0A1C6UZT9</accession>
<dbReference type="EMBL" id="CP109071">
    <property type="protein sequence ID" value="WSA35122.1"/>
    <property type="molecule type" value="Genomic_DNA"/>
</dbReference>
<feature type="region of interest" description="Disordered" evidence="1">
    <location>
        <begin position="1"/>
        <end position="55"/>
    </location>
</feature>
<dbReference type="Proteomes" id="UP000199343">
    <property type="component" value="Unassembled WGS sequence"/>
</dbReference>
<dbReference type="OrthoDB" id="3342939at2"/>
<organism evidence="2 4">
    <name type="scientific">Micromonospora peucetia</name>
    <dbReference type="NCBI Taxonomy" id="47871"/>
    <lineage>
        <taxon>Bacteria</taxon>
        <taxon>Bacillati</taxon>
        <taxon>Actinomycetota</taxon>
        <taxon>Actinomycetes</taxon>
        <taxon>Micromonosporales</taxon>
        <taxon>Micromonosporaceae</taxon>
        <taxon>Micromonospora</taxon>
    </lineage>
</organism>
<evidence type="ECO:0000313" key="4">
    <source>
        <dbReference type="Proteomes" id="UP000199343"/>
    </source>
</evidence>
<proteinExistence type="predicted"/>
<feature type="compositionally biased region" description="Basic and acidic residues" evidence="1">
    <location>
        <begin position="30"/>
        <end position="42"/>
    </location>
</feature>
<evidence type="ECO:0000313" key="2">
    <source>
        <dbReference type="EMBL" id="SCL59546.1"/>
    </source>
</evidence>
<gene>
    <name evidence="2" type="ORF">GA0070608_2166</name>
    <name evidence="3" type="ORF">OIE14_14290</name>
</gene>
<evidence type="ECO:0000256" key="1">
    <source>
        <dbReference type="SAM" id="MobiDB-lite"/>
    </source>
</evidence>
<evidence type="ECO:0000313" key="5">
    <source>
        <dbReference type="Proteomes" id="UP001334804"/>
    </source>
</evidence>
<dbReference type="STRING" id="47871.GA0070608_2166"/>
<dbReference type="RefSeq" id="WP_141719440.1">
    <property type="nucleotide sequence ID" value="NZ_CP109071.1"/>
</dbReference>
<dbReference type="Proteomes" id="UP001334804">
    <property type="component" value="Chromosome"/>
</dbReference>
<dbReference type="AlphaFoldDB" id="A0A1C6UZT9"/>
<evidence type="ECO:0000313" key="3">
    <source>
        <dbReference type="EMBL" id="WSA35122.1"/>
    </source>
</evidence>